<dbReference type="EMBL" id="JAAIKC010000016">
    <property type="protein sequence ID" value="NEW09339.1"/>
    <property type="molecule type" value="Genomic_DNA"/>
</dbReference>
<dbReference type="Pfam" id="PF18105">
    <property type="entry name" value="PGM1_C"/>
    <property type="match status" value="1"/>
</dbReference>
<sequence length="93" mass="10503">MFSRYFKWILDKSCDLTEVCSLLIQEGLLYDPVTEEGIIVYTSGTLPSQQDEGGSAYTGRLFTLLASKGWANIEALSSRLEHFIDRLSHRITV</sequence>
<evidence type="ECO:0000259" key="1">
    <source>
        <dbReference type="Pfam" id="PF18105"/>
    </source>
</evidence>
<dbReference type="AlphaFoldDB" id="A0A6G4A6A6"/>
<name>A0A6G4A6A6_9BACL</name>
<proteinExistence type="predicted"/>
<dbReference type="InterPro" id="IPR041356">
    <property type="entry name" value="PGM1_C"/>
</dbReference>
<organism evidence="2">
    <name type="scientific">Paenibacillus sp. SYP-B3998</name>
    <dbReference type="NCBI Taxonomy" id="2678564"/>
    <lineage>
        <taxon>Bacteria</taxon>
        <taxon>Bacillati</taxon>
        <taxon>Bacillota</taxon>
        <taxon>Bacilli</taxon>
        <taxon>Bacillales</taxon>
        <taxon>Paenibacillaceae</taxon>
        <taxon>Paenibacillus</taxon>
    </lineage>
</organism>
<evidence type="ECO:0000313" key="2">
    <source>
        <dbReference type="EMBL" id="NEW09339.1"/>
    </source>
</evidence>
<gene>
    <name evidence="2" type="ORF">GK047_25675</name>
</gene>
<protein>
    <recommendedName>
        <fullName evidence="1">PGM1 C-terminal domain-containing protein</fullName>
    </recommendedName>
</protein>
<accession>A0A6G4A6A6</accession>
<feature type="domain" description="PGM1 C-terminal" evidence="1">
    <location>
        <begin position="19"/>
        <end position="79"/>
    </location>
</feature>
<reference evidence="2" key="1">
    <citation type="submission" date="2020-02" db="EMBL/GenBank/DDBJ databases">
        <authorList>
            <person name="Shen X.-R."/>
            <person name="Zhang Y.-X."/>
        </authorList>
    </citation>
    <scope>NUCLEOTIDE SEQUENCE</scope>
    <source>
        <strain evidence="2">SYP-B3998</strain>
    </source>
</reference>
<comment type="caution">
    <text evidence="2">The sequence shown here is derived from an EMBL/GenBank/DDBJ whole genome shotgun (WGS) entry which is preliminary data.</text>
</comment>